<dbReference type="Gene3D" id="3.30.450.20">
    <property type="entry name" value="PAS domain"/>
    <property type="match status" value="2"/>
</dbReference>
<gene>
    <name evidence="10" type="ORF">JANAI62_24980</name>
</gene>
<dbReference type="InterPro" id="IPR011495">
    <property type="entry name" value="Sig_transdc_His_kin_sub2_dim/P"/>
</dbReference>
<sequence>MTSIARAWARAKGQAGRLRVRLVLLLSLAILPLGLIAVIQTATVIRDARALEERDILARTSRAVHIERAILRRAFGAADALGATAVAVGASSPACQAAMASVVNIEAAFVFAGFIGADGVMRCSSAGGTTSFSAHPEWLAFVQDPKPGASVNTNGEVSGQSVVIVTVPVEAADGILLGAVSISVPHRLTDHLLSVDGDALLLALINPDGDILAASTGIADTERFLAAGVVPSEANINSLGATYRFEAADGGEKMAAVVPLLDDRIYILGLWDPEESAFTISPFGLAAPLFPIVMWIASLLVAMLAVDRLVLRHLSVLRRRMVGFSVDDPTAEPVVLRNAPQEIESIARAYNGLTARVLRDRGVLEDNVREKEILLREVHHRVKNNLQLISSIMSMQIRAIEDTPAKTAIRRLQDRVVSLSAVHKALYADTDLETVRADKLLKEVIDDTLVVGLGLKTEFLVDSSYDRLDVDPDQAIPIALLANELVTNAVKHLGRPAEGPAQITITLGVDQDDVSLRICNTIGDQILSDPVSDGTGLGSRLIGAFVSQLGGTIVQGPTKDPGQYAVEVRFKVLRPVKATVFGPSLPQAG</sequence>
<keyword evidence="8" id="KW-1133">Transmembrane helix</keyword>
<dbReference type="InterPro" id="IPR036890">
    <property type="entry name" value="HATPase_C_sf"/>
</dbReference>
<accession>A0ABQ4NN92</accession>
<dbReference type="Proteomes" id="UP000786693">
    <property type="component" value="Unassembled WGS sequence"/>
</dbReference>
<dbReference type="Gene3D" id="3.30.565.10">
    <property type="entry name" value="Histidine kinase-like ATPase, C-terminal domain"/>
    <property type="match status" value="1"/>
</dbReference>
<dbReference type="SUPFAM" id="SSF55874">
    <property type="entry name" value="ATPase domain of HSP90 chaperone/DNA topoisomerase II/histidine kinase"/>
    <property type="match status" value="1"/>
</dbReference>
<comment type="caution">
    <text evidence="10">The sequence shown here is derived from an EMBL/GenBank/DDBJ whole genome shotgun (WGS) entry which is preliminary data.</text>
</comment>
<evidence type="ECO:0000256" key="7">
    <source>
        <dbReference type="ARBA" id="ARBA00022840"/>
    </source>
</evidence>
<evidence type="ECO:0000313" key="11">
    <source>
        <dbReference type="Proteomes" id="UP000786693"/>
    </source>
</evidence>
<comment type="catalytic activity">
    <reaction evidence="1">
        <text>ATP + protein L-histidine = ADP + protein N-phospho-L-histidine.</text>
        <dbReference type="EC" id="2.7.13.3"/>
    </reaction>
</comment>
<evidence type="ECO:0000313" key="10">
    <source>
        <dbReference type="EMBL" id="GIT95875.1"/>
    </source>
</evidence>
<evidence type="ECO:0000259" key="9">
    <source>
        <dbReference type="Pfam" id="PF07568"/>
    </source>
</evidence>
<evidence type="ECO:0000256" key="3">
    <source>
        <dbReference type="ARBA" id="ARBA00022553"/>
    </source>
</evidence>
<evidence type="ECO:0000256" key="5">
    <source>
        <dbReference type="ARBA" id="ARBA00022741"/>
    </source>
</evidence>
<evidence type="ECO:0000256" key="4">
    <source>
        <dbReference type="ARBA" id="ARBA00022679"/>
    </source>
</evidence>
<keyword evidence="5" id="KW-0547">Nucleotide-binding</keyword>
<dbReference type="EC" id="2.7.13.3" evidence="2"/>
<evidence type="ECO:0000256" key="2">
    <source>
        <dbReference type="ARBA" id="ARBA00012438"/>
    </source>
</evidence>
<dbReference type="CDD" id="cd18773">
    <property type="entry name" value="PDC1_HK_sensor"/>
    <property type="match status" value="1"/>
</dbReference>
<keyword evidence="6 10" id="KW-0418">Kinase</keyword>
<keyword evidence="7" id="KW-0067">ATP-binding</keyword>
<organism evidence="10 11">
    <name type="scientific">Jannaschia pagri</name>
    <dbReference type="NCBI Taxonomy" id="2829797"/>
    <lineage>
        <taxon>Bacteria</taxon>
        <taxon>Pseudomonadati</taxon>
        <taxon>Pseudomonadota</taxon>
        <taxon>Alphaproteobacteria</taxon>
        <taxon>Rhodobacterales</taxon>
        <taxon>Roseobacteraceae</taxon>
        <taxon>Jannaschia</taxon>
    </lineage>
</organism>
<dbReference type="Pfam" id="PF07568">
    <property type="entry name" value="HisKA_2"/>
    <property type="match status" value="1"/>
</dbReference>
<dbReference type="PANTHER" id="PTHR41523">
    <property type="entry name" value="TWO-COMPONENT SYSTEM SENSOR PROTEIN"/>
    <property type="match status" value="1"/>
</dbReference>
<dbReference type="GO" id="GO:0016301">
    <property type="term" value="F:kinase activity"/>
    <property type="evidence" value="ECO:0007669"/>
    <property type="project" value="UniProtKB-KW"/>
</dbReference>
<name>A0ABQ4NN92_9RHOB</name>
<dbReference type="RefSeq" id="WP_220749362.1">
    <property type="nucleotide sequence ID" value="NZ_BPFH01000004.1"/>
</dbReference>
<reference evidence="10 11" key="1">
    <citation type="submission" date="2021-05" db="EMBL/GenBank/DDBJ databases">
        <title>Bacteria Genome sequencing.</title>
        <authorList>
            <person name="Takabe Y."/>
            <person name="Nakajima Y."/>
            <person name="Suzuki S."/>
            <person name="Shiozaki T."/>
        </authorList>
    </citation>
    <scope>NUCLEOTIDE SEQUENCE [LARGE SCALE GENOMIC DNA]</scope>
    <source>
        <strain evidence="10 11">AI_62</strain>
    </source>
</reference>
<keyword evidence="11" id="KW-1185">Reference proteome</keyword>
<dbReference type="PANTHER" id="PTHR41523:SF8">
    <property type="entry name" value="ETHYLENE RESPONSE SENSOR PROTEIN"/>
    <property type="match status" value="1"/>
</dbReference>
<protein>
    <recommendedName>
        <fullName evidence="2">histidine kinase</fullName>
        <ecNumber evidence="2">2.7.13.3</ecNumber>
    </recommendedName>
</protein>
<proteinExistence type="predicted"/>
<keyword evidence="3" id="KW-0597">Phosphoprotein</keyword>
<keyword evidence="4" id="KW-0808">Transferase</keyword>
<keyword evidence="8" id="KW-0812">Transmembrane</keyword>
<keyword evidence="8" id="KW-0472">Membrane</keyword>
<evidence type="ECO:0000256" key="1">
    <source>
        <dbReference type="ARBA" id="ARBA00000085"/>
    </source>
</evidence>
<evidence type="ECO:0000256" key="8">
    <source>
        <dbReference type="SAM" id="Phobius"/>
    </source>
</evidence>
<evidence type="ECO:0000256" key="6">
    <source>
        <dbReference type="ARBA" id="ARBA00022777"/>
    </source>
</evidence>
<feature type="transmembrane region" description="Helical" evidence="8">
    <location>
        <begin position="289"/>
        <end position="311"/>
    </location>
</feature>
<feature type="domain" description="Signal transduction histidine kinase subgroup 2 dimerisation and phosphoacceptor" evidence="9">
    <location>
        <begin position="377"/>
        <end position="447"/>
    </location>
</feature>
<dbReference type="EMBL" id="BPFH01000004">
    <property type="protein sequence ID" value="GIT95875.1"/>
    <property type="molecule type" value="Genomic_DNA"/>
</dbReference>